<dbReference type="InterPro" id="IPR014710">
    <property type="entry name" value="RmlC-like_jellyroll"/>
</dbReference>
<dbReference type="RefSeq" id="WP_261894346.1">
    <property type="nucleotide sequence ID" value="NZ_AP024895.1"/>
</dbReference>
<reference evidence="2 3" key="1">
    <citation type="submission" date="2023-11" db="EMBL/GenBank/DDBJ databases">
        <title>Plant-associative lifestyle of Vibrio porteresiae and its evolutionary dynamics.</title>
        <authorList>
            <person name="Rameshkumar N."/>
            <person name="Kirti K."/>
        </authorList>
    </citation>
    <scope>NUCLEOTIDE SEQUENCE [LARGE SCALE GENOMIC DNA]</scope>
    <source>
        <strain evidence="2 3">MSSRF30</strain>
    </source>
</reference>
<evidence type="ECO:0000313" key="3">
    <source>
        <dbReference type="Proteomes" id="UP001304071"/>
    </source>
</evidence>
<evidence type="ECO:0000259" key="1">
    <source>
        <dbReference type="Pfam" id="PF19480"/>
    </source>
</evidence>
<dbReference type="SUPFAM" id="SSF51182">
    <property type="entry name" value="RmlC-like cupins"/>
    <property type="match status" value="1"/>
</dbReference>
<sequence length="134" mass="15453">MKSISSADLERLFEEARKSDRKRSHLLLHASHADKVQRLCIGLLEGSYVEPHYHELDSQWEMFVVLEGRLQVTVYSIDSKEVSQDFYVGDGEVIKFVEFKPMEAHSVRCVSQRALMLEVKEGPFDPAFAKSFLF</sequence>
<dbReference type="NCBIfam" id="TIGR04366">
    <property type="entry name" value="cupin_WbuC"/>
    <property type="match status" value="1"/>
</dbReference>
<gene>
    <name evidence="2" type="ORF">R8Z52_03050</name>
</gene>
<protein>
    <submittedName>
        <fullName evidence="2">WbuC family cupin fold metalloprotein</fullName>
    </submittedName>
</protein>
<proteinExistence type="predicted"/>
<accession>A0ABZ0QF98</accession>
<dbReference type="EMBL" id="CP138203">
    <property type="protein sequence ID" value="WPC74255.1"/>
    <property type="molecule type" value="Genomic_DNA"/>
</dbReference>
<feature type="domain" description="Cupin fold metalloprotein WbuC cupin" evidence="1">
    <location>
        <begin position="4"/>
        <end position="80"/>
    </location>
</feature>
<keyword evidence="3" id="KW-1185">Reference proteome</keyword>
<dbReference type="InterPro" id="IPR046058">
    <property type="entry name" value="WbuC_cupin"/>
</dbReference>
<dbReference type="Proteomes" id="UP001304071">
    <property type="component" value="Chromosome 1"/>
</dbReference>
<evidence type="ECO:0000313" key="2">
    <source>
        <dbReference type="EMBL" id="WPC74255.1"/>
    </source>
</evidence>
<organism evidence="2 3">
    <name type="scientific">Vibrio porteresiae DSM 19223</name>
    <dbReference type="NCBI Taxonomy" id="1123496"/>
    <lineage>
        <taxon>Bacteria</taxon>
        <taxon>Pseudomonadati</taxon>
        <taxon>Pseudomonadota</taxon>
        <taxon>Gammaproteobacteria</taxon>
        <taxon>Vibrionales</taxon>
        <taxon>Vibrionaceae</taxon>
        <taxon>Vibrio</taxon>
    </lineage>
</organism>
<dbReference type="CDD" id="cd07005">
    <property type="entry name" value="cupin_WbuC-like"/>
    <property type="match status" value="1"/>
</dbReference>
<dbReference type="InterPro" id="IPR027565">
    <property type="entry name" value="Cupin_WbuC"/>
</dbReference>
<dbReference type="InterPro" id="IPR011051">
    <property type="entry name" value="RmlC_Cupin_sf"/>
</dbReference>
<name>A0ABZ0QF98_9VIBR</name>
<dbReference type="Pfam" id="PF19480">
    <property type="entry name" value="DUF6016"/>
    <property type="match status" value="1"/>
</dbReference>
<dbReference type="Gene3D" id="2.60.120.10">
    <property type="entry name" value="Jelly Rolls"/>
    <property type="match status" value="1"/>
</dbReference>